<gene>
    <name evidence="1" type="ORF">SAMN02910265_03059</name>
</gene>
<accession>A0A1H6LAX1</accession>
<organism evidence="1 2">
    <name type="scientific">Ruminococcus flavefaciens</name>
    <dbReference type="NCBI Taxonomy" id="1265"/>
    <lineage>
        <taxon>Bacteria</taxon>
        <taxon>Bacillati</taxon>
        <taxon>Bacillota</taxon>
        <taxon>Clostridia</taxon>
        <taxon>Eubacteriales</taxon>
        <taxon>Oscillospiraceae</taxon>
        <taxon>Ruminococcus</taxon>
    </lineage>
</organism>
<name>A0A1H6LAX1_RUMFL</name>
<dbReference type="AlphaFoldDB" id="A0A1H6LAX1"/>
<proteinExistence type="predicted"/>
<sequence length="62" mass="7181">MNTTSAIEKREKAVDYVSDEGIKVRVSYPDDVPENIRQQKINKMYDIFLGAMRRNGTKETTE</sequence>
<protein>
    <submittedName>
        <fullName evidence="1">Uncharacterized protein</fullName>
    </submittedName>
</protein>
<evidence type="ECO:0000313" key="2">
    <source>
        <dbReference type="Proteomes" id="UP000183190"/>
    </source>
</evidence>
<dbReference type="OrthoDB" id="1822995at2"/>
<dbReference type="RefSeq" id="WP_074718935.1">
    <property type="nucleotide sequence ID" value="NZ_FNWV01000018.1"/>
</dbReference>
<reference evidence="1 2" key="1">
    <citation type="submission" date="2016-10" db="EMBL/GenBank/DDBJ databases">
        <authorList>
            <person name="de Groot N.N."/>
        </authorList>
    </citation>
    <scope>NUCLEOTIDE SEQUENCE [LARGE SCALE GENOMIC DNA]</scope>
    <source>
        <strain evidence="1 2">YAD2003</strain>
    </source>
</reference>
<evidence type="ECO:0000313" key="1">
    <source>
        <dbReference type="EMBL" id="SEH85624.1"/>
    </source>
</evidence>
<dbReference type="EMBL" id="FNWV01000018">
    <property type="protein sequence ID" value="SEH85624.1"/>
    <property type="molecule type" value="Genomic_DNA"/>
</dbReference>
<dbReference type="Proteomes" id="UP000183190">
    <property type="component" value="Unassembled WGS sequence"/>
</dbReference>